<reference evidence="1 2" key="1">
    <citation type="journal article" date="2022" name="Genome Biol. Evol.">
        <title>The Spruce Budworm Genome: Reconstructing the Evolutionary History of Antifreeze Proteins.</title>
        <authorList>
            <person name="Beliveau C."/>
            <person name="Gagne P."/>
            <person name="Picq S."/>
            <person name="Vernygora O."/>
            <person name="Keeling C.I."/>
            <person name="Pinkney K."/>
            <person name="Doucet D."/>
            <person name="Wen F."/>
            <person name="Johnston J.S."/>
            <person name="Maaroufi H."/>
            <person name="Boyle B."/>
            <person name="Laroche J."/>
            <person name="Dewar K."/>
            <person name="Juretic N."/>
            <person name="Blackburn G."/>
            <person name="Nisole A."/>
            <person name="Brunet B."/>
            <person name="Brandao M."/>
            <person name="Lumley L."/>
            <person name="Duan J."/>
            <person name="Quan G."/>
            <person name="Lucarotti C.J."/>
            <person name="Roe A.D."/>
            <person name="Sperling F.A.H."/>
            <person name="Levesque R.C."/>
            <person name="Cusson M."/>
        </authorList>
    </citation>
    <scope>NUCLEOTIDE SEQUENCE [LARGE SCALE GENOMIC DNA]</scope>
    <source>
        <strain evidence="1">Glfc:IPQL:Cfum</strain>
    </source>
</reference>
<organism evidence="1 2">
    <name type="scientific">Choristoneura fumiferana</name>
    <name type="common">Spruce budworm moth</name>
    <name type="synonym">Archips fumiferana</name>
    <dbReference type="NCBI Taxonomy" id="7141"/>
    <lineage>
        <taxon>Eukaryota</taxon>
        <taxon>Metazoa</taxon>
        <taxon>Ecdysozoa</taxon>
        <taxon>Arthropoda</taxon>
        <taxon>Hexapoda</taxon>
        <taxon>Insecta</taxon>
        <taxon>Pterygota</taxon>
        <taxon>Neoptera</taxon>
        <taxon>Endopterygota</taxon>
        <taxon>Lepidoptera</taxon>
        <taxon>Glossata</taxon>
        <taxon>Ditrysia</taxon>
        <taxon>Tortricoidea</taxon>
        <taxon>Tortricidae</taxon>
        <taxon>Tortricinae</taxon>
        <taxon>Choristoneura</taxon>
    </lineage>
</organism>
<name>A0ACC0KNW4_CHOFU</name>
<evidence type="ECO:0000313" key="1">
    <source>
        <dbReference type="EMBL" id="KAI8437985.1"/>
    </source>
</evidence>
<dbReference type="Proteomes" id="UP001064048">
    <property type="component" value="Chromosome 18"/>
</dbReference>
<gene>
    <name evidence="1" type="ORF">MSG28_010643</name>
</gene>
<protein>
    <submittedName>
        <fullName evidence="1">Uncharacterized protein</fullName>
    </submittedName>
</protein>
<dbReference type="EMBL" id="CM046118">
    <property type="protein sequence ID" value="KAI8437985.1"/>
    <property type="molecule type" value="Genomic_DNA"/>
</dbReference>
<proteinExistence type="predicted"/>
<sequence>MKFFMLIMALAINTVSSDGTCTSTNSQISRNSRCVKSTVTNCYIDNSQVDTTTCTGSQYSGANVMTAVTTNCNIRNSYAYSNTCTNSQYDGIYITSSTTTGSRISGPGCSISHCTITRGSAAPAPACKISGCTLSAN</sequence>
<accession>A0ACC0KNW4</accession>
<keyword evidence="2" id="KW-1185">Reference proteome</keyword>
<comment type="caution">
    <text evidence="1">The sequence shown here is derived from an EMBL/GenBank/DDBJ whole genome shotgun (WGS) entry which is preliminary data.</text>
</comment>
<evidence type="ECO:0000313" key="2">
    <source>
        <dbReference type="Proteomes" id="UP001064048"/>
    </source>
</evidence>